<keyword evidence="8 10" id="KW-0653">Protein transport</keyword>
<dbReference type="HAMAP" id="MF_00240">
    <property type="entry name" value="LolA"/>
    <property type="match status" value="1"/>
</dbReference>
<evidence type="ECO:0000313" key="11">
    <source>
        <dbReference type="EMBL" id="AGX86223.1"/>
    </source>
</evidence>
<evidence type="ECO:0000256" key="7">
    <source>
        <dbReference type="ARBA" id="ARBA00022764"/>
    </source>
</evidence>
<dbReference type="GO" id="GO:0042953">
    <property type="term" value="P:lipoprotein transport"/>
    <property type="evidence" value="ECO:0007669"/>
    <property type="project" value="InterPro"/>
</dbReference>
<evidence type="ECO:0000256" key="1">
    <source>
        <dbReference type="ARBA" id="ARBA00004418"/>
    </source>
</evidence>
<evidence type="ECO:0000256" key="5">
    <source>
        <dbReference type="ARBA" id="ARBA00022448"/>
    </source>
</evidence>
<dbReference type="SUPFAM" id="SSF89392">
    <property type="entry name" value="Prokaryotic lipoproteins and lipoprotein localization factors"/>
    <property type="match status" value="1"/>
</dbReference>
<dbReference type="InterPro" id="IPR018323">
    <property type="entry name" value="OM_lipoprot_carrier_LolA_Pbac"/>
</dbReference>
<dbReference type="PATRIC" id="fig|946483.4.peg.86"/>
<dbReference type="KEGG" id="cbx:Cenrod_0089"/>
<evidence type="ECO:0000256" key="2">
    <source>
        <dbReference type="ARBA" id="ARBA00007615"/>
    </source>
</evidence>
<keyword evidence="5 10" id="KW-0813">Transport</keyword>
<keyword evidence="6" id="KW-0732">Signal</keyword>
<keyword evidence="7 10" id="KW-0574">Periplasm</keyword>
<evidence type="ECO:0000256" key="6">
    <source>
        <dbReference type="ARBA" id="ARBA00022729"/>
    </source>
</evidence>
<organism evidence="11 12">
    <name type="scientific">Candidatus Symbiobacter mobilis CR</name>
    <dbReference type="NCBI Taxonomy" id="946483"/>
    <lineage>
        <taxon>Bacteria</taxon>
        <taxon>Pseudomonadati</taxon>
        <taxon>Pseudomonadota</taxon>
        <taxon>Betaproteobacteria</taxon>
        <taxon>Burkholderiales</taxon>
        <taxon>Comamonadaceae</taxon>
    </lineage>
</organism>
<reference evidence="11 12" key="1">
    <citation type="journal article" date="2013" name="Genome Biol.">
        <title>Genomic analysis reveals key aspects of prokaryotic symbiosis in the phototrophic consortium "Chlorochromatium aggregatum".</title>
        <authorList>
            <person name="Liu Z."/>
            <person name="Muller J."/>
            <person name="Li T."/>
            <person name="Alvey R.M."/>
            <person name="Vogl K."/>
            <person name="Frigaard N.U."/>
            <person name="Rockwell N.C."/>
            <person name="Boyd E.S."/>
            <person name="Tomsho L.P."/>
            <person name="Schuster S.C."/>
            <person name="Henke P."/>
            <person name="Rohde M."/>
            <person name="Overmann J."/>
            <person name="Bryant D.A."/>
        </authorList>
    </citation>
    <scope>NUCLEOTIDE SEQUENCE [LARGE SCALE GENOMIC DNA]</scope>
    <source>
        <strain evidence="11">CR</strain>
    </source>
</reference>
<dbReference type="GO" id="GO:0044874">
    <property type="term" value="P:lipoprotein localization to outer membrane"/>
    <property type="evidence" value="ECO:0007669"/>
    <property type="project" value="UniProtKB-UniRule"/>
</dbReference>
<evidence type="ECO:0000256" key="9">
    <source>
        <dbReference type="ARBA" id="ARBA00023186"/>
    </source>
</evidence>
<evidence type="ECO:0000313" key="12">
    <source>
        <dbReference type="Proteomes" id="UP000017184"/>
    </source>
</evidence>
<proteinExistence type="inferred from homology"/>
<comment type="function">
    <text evidence="10">Participates in the translocation of lipoproteins from the inner membrane to the outer membrane. Only forms a complex with a lipoprotein if the residue after the N-terminal Cys is not an aspartate (The Asp acts as a targeting signal to indicate that the lipoprotein should stay in the inner membrane).</text>
</comment>
<keyword evidence="12" id="KW-1185">Reference proteome</keyword>
<dbReference type="OrthoDB" id="9787361at2"/>
<comment type="subunit">
    <text evidence="3 10">Monomer.</text>
</comment>
<dbReference type="InterPro" id="IPR029046">
    <property type="entry name" value="LolA/LolB/LppX"/>
</dbReference>
<dbReference type="STRING" id="946483.Cenrod_0089"/>
<gene>
    <name evidence="10 11" type="primary">lolA</name>
    <name evidence="11" type="ORF">Cenrod_0089</name>
</gene>
<comment type="subcellular location">
    <subcellularLocation>
        <location evidence="1 10">Periplasm</location>
    </subcellularLocation>
</comment>
<evidence type="ECO:0000256" key="3">
    <source>
        <dbReference type="ARBA" id="ARBA00011245"/>
    </source>
</evidence>
<evidence type="ECO:0000256" key="10">
    <source>
        <dbReference type="HAMAP-Rule" id="MF_00240"/>
    </source>
</evidence>
<protein>
    <recommendedName>
        <fullName evidence="4 10">Outer-membrane lipoprotein carrier protein</fullName>
    </recommendedName>
</protein>
<evidence type="ECO:0000256" key="4">
    <source>
        <dbReference type="ARBA" id="ARBA00014035"/>
    </source>
</evidence>
<sequence length="208" mass="22864">MQQLWPLFLWCLAESAQASALQCLDTFLRTVRTGRATFVQEVHTPSKVQTAHGTFAFARPGRFRFDYAPPFAQTIVADGKQLWFHDHDLRQVTVRGQTAALADTPAALLASAADSNALRSQYALRDAPERDGLQWVQATPTESMIASVQLGMVCPAGPAPTVTPAVLELLDHFGQRTVIRFDQFEANPSLDAALFRYRPPAGIDIVAQ</sequence>
<comment type="similarity">
    <text evidence="2 10">Belongs to the LolA family.</text>
</comment>
<keyword evidence="11" id="KW-0449">Lipoprotein</keyword>
<dbReference type="NCBIfam" id="TIGR00547">
    <property type="entry name" value="lolA"/>
    <property type="match status" value="1"/>
</dbReference>
<accession>U5N7F6</accession>
<dbReference type="eggNOG" id="COG2834">
    <property type="taxonomic scope" value="Bacteria"/>
</dbReference>
<dbReference type="HOGENOM" id="CLU_087560_0_1_4"/>
<dbReference type="Gene3D" id="2.50.20.10">
    <property type="entry name" value="Lipoprotein localisation LolA/LolB/LppX"/>
    <property type="match status" value="1"/>
</dbReference>
<evidence type="ECO:0000256" key="8">
    <source>
        <dbReference type="ARBA" id="ARBA00022927"/>
    </source>
</evidence>
<dbReference type="PANTHER" id="PTHR35869:SF1">
    <property type="entry name" value="OUTER-MEMBRANE LIPOPROTEIN CARRIER PROTEIN"/>
    <property type="match status" value="1"/>
</dbReference>
<dbReference type="InterPro" id="IPR004564">
    <property type="entry name" value="OM_lipoprot_carrier_LolA-like"/>
</dbReference>
<dbReference type="AlphaFoldDB" id="U5N7F6"/>
<dbReference type="PANTHER" id="PTHR35869">
    <property type="entry name" value="OUTER-MEMBRANE LIPOPROTEIN CARRIER PROTEIN"/>
    <property type="match status" value="1"/>
</dbReference>
<dbReference type="Pfam" id="PF03548">
    <property type="entry name" value="LolA"/>
    <property type="match status" value="1"/>
</dbReference>
<name>U5N7F6_9BURK</name>
<dbReference type="Proteomes" id="UP000017184">
    <property type="component" value="Chromosome"/>
</dbReference>
<dbReference type="CDD" id="cd16325">
    <property type="entry name" value="LolA"/>
    <property type="match status" value="1"/>
</dbReference>
<dbReference type="EMBL" id="CP004885">
    <property type="protein sequence ID" value="AGX86223.1"/>
    <property type="molecule type" value="Genomic_DNA"/>
</dbReference>
<dbReference type="GO" id="GO:0042597">
    <property type="term" value="C:periplasmic space"/>
    <property type="evidence" value="ECO:0007669"/>
    <property type="project" value="UniProtKB-SubCell"/>
</dbReference>
<keyword evidence="9 10" id="KW-0143">Chaperone</keyword>